<dbReference type="GO" id="GO:0005840">
    <property type="term" value="C:ribosome"/>
    <property type="evidence" value="ECO:0007669"/>
    <property type="project" value="UniProtKB-KW"/>
</dbReference>
<keyword evidence="3" id="KW-1185">Reference proteome</keyword>
<dbReference type="AlphaFoldDB" id="A0A5A7RE30"/>
<keyword evidence="2" id="KW-0689">Ribosomal protein</keyword>
<dbReference type="Proteomes" id="UP000325081">
    <property type="component" value="Unassembled WGS sequence"/>
</dbReference>
<protein>
    <submittedName>
        <fullName evidence="2">50S ribosomal protein L21</fullName>
    </submittedName>
</protein>
<evidence type="ECO:0000313" key="3">
    <source>
        <dbReference type="Proteomes" id="UP000325081"/>
    </source>
</evidence>
<dbReference type="EMBL" id="BKCP01011625">
    <property type="protein sequence ID" value="GER54887.1"/>
    <property type="molecule type" value="Genomic_DNA"/>
</dbReference>
<accession>A0A5A7RE30</accession>
<name>A0A5A7RE30_STRAF</name>
<evidence type="ECO:0000313" key="2">
    <source>
        <dbReference type="EMBL" id="GER54887.1"/>
    </source>
</evidence>
<feature type="region of interest" description="Disordered" evidence="1">
    <location>
        <begin position="1"/>
        <end position="54"/>
    </location>
</feature>
<sequence>MVHSPRSLSGPKNRHLYNKAKHEISEPSNGRNDKVGPPQLEAPKTTAQISAQPKAPALEAELNRARAHINELESKHPSSKKKLEQFLRIGKARDNEVLLSPQDLCGQWSSTDFGDHNVNRAMKGCIQWTRGAQKSSLKARFLEARMRSQKVLLRQPENVLKLVVFYKRFTVNKRSKT</sequence>
<comment type="caution">
    <text evidence="2">The sequence shown here is derived from an EMBL/GenBank/DDBJ whole genome shotgun (WGS) entry which is preliminary data.</text>
</comment>
<reference evidence="3" key="1">
    <citation type="journal article" date="2019" name="Curr. Biol.">
        <title>Genome Sequence of Striga asiatica Provides Insight into the Evolution of Plant Parasitism.</title>
        <authorList>
            <person name="Yoshida S."/>
            <person name="Kim S."/>
            <person name="Wafula E.K."/>
            <person name="Tanskanen J."/>
            <person name="Kim Y.M."/>
            <person name="Honaas L."/>
            <person name="Yang Z."/>
            <person name="Spallek T."/>
            <person name="Conn C.E."/>
            <person name="Ichihashi Y."/>
            <person name="Cheong K."/>
            <person name="Cui S."/>
            <person name="Der J.P."/>
            <person name="Gundlach H."/>
            <person name="Jiao Y."/>
            <person name="Hori C."/>
            <person name="Ishida J.K."/>
            <person name="Kasahara H."/>
            <person name="Kiba T."/>
            <person name="Kim M.S."/>
            <person name="Koo N."/>
            <person name="Laohavisit A."/>
            <person name="Lee Y.H."/>
            <person name="Lumba S."/>
            <person name="McCourt P."/>
            <person name="Mortimer J.C."/>
            <person name="Mutuku J.M."/>
            <person name="Nomura T."/>
            <person name="Sasaki-Sekimoto Y."/>
            <person name="Seto Y."/>
            <person name="Wang Y."/>
            <person name="Wakatake T."/>
            <person name="Sakakibara H."/>
            <person name="Demura T."/>
            <person name="Yamaguchi S."/>
            <person name="Yoneyama K."/>
            <person name="Manabe R.I."/>
            <person name="Nelson D.C."/>
            <person name="Schulman A.H."/>
            <person name="Timko M.P."/>
            <person name="dePamphilis C.W."/>
            <person name="Choi D."/>
            <person name="Shirasu K."/>
        </authorList>
    </citation>
    <scope>NUCLEOTIDE SEQUENCE [LARGE SCALE GENOMIC DNA]</scope>
    <source>
        <strain evidence="3">cv. UVA1</strain>
    </source>
</reference>
<gene>
    <name evidence="2" type="ORF">STAS_32518</name>
</gene>
<proteinExistence type="predicted"/>
<evidence type="ECO:0000256" key="1">
    <source>
        <dbReference type="SAM" id="MobiDB-lite"/>
    </source>
</evidence>
<keyword evidence="2" id="KW-0687">Ribonucleoprotein</keyword>
<organism evidence="2 3">
    <name type="scientific">Striga asiatica</name>
    <name type="common">Asiatic witchweed</name>
    <name type="synonym">Buchnera asiatica</name>
    <dbReference type="NCBI Taxonomy" id="4170"/>
    <lineage>
        <taxon>Eukaryota</taxon>
        <taxon>Viridiplantae</taxon>
        <taxon>Streptophyta</taxon>
        <taxon>Embryophyta</taxon>
        <taxon>Tracheophyta</taxon>
        <taxon>Spermatophyta</taxon>
        <taxon>Magnoliopsida</taxon>
        <taxon>eudicotyledons</taxon>
        <taxon>Gunneridae</taxon>
        <taxon>Pentapetalae</taxon>
        <taxon>asterids</taxon>
        <taxon>lamiids</taxon>
        <taxon>Lamiales</taxon>
        <taxon>Orobanchaceae</taxon>
        <taxon>Buchnereae</taxon>
        <taxon>Striga</taxon>
    </lineage>
</organism>